<dbReference type="HAMAP" id="MF_00122">
    <property type="entry name" value="GatC"/>
    <property type="match status" value="1"/>
</dbReference>
<dbReference type="InterPro" id="IPR003837">
    <property type="entry name" value="GatC"/>
</dbReference>
<dbReference type="PANTHER" id="PTHR15004:SF0">
    <property type="entry name" value="GLUTAMYL-TRNA(GLN) AMIDOTRANSFERASE SUBUNIT C, MITOCHONDRIAL"/>
    <property type="match status" value="1"/>
</dbReference>
<dbReference type="EC" id="6.3.5.-" evidence="1"/>
<evidence type="ECO:0000313" key="2">
    <source>
        <dbReference type="EMBL" id="SIN74439.1"/>
    </source>
</evidence>
<comment type="similarity">
    <text evidence="1">Belongs to the GatC family.</text>
</comment>
<gene>
    <name evidence="1" type="primary">gatC</name>
    <name evidence="2" type="ORF">SAMN05444368_1658</name>
</gene>
<proteinExistence type="inferred from homology"/>
<keyword evidence="1" id="KW-0436">Ligase</keyword>
<protein>
    <recommendedName>
        <fullName evidence="1">Aspartyl/glutamyl-tRNA(Asn/Gln) amidotransferase subunit C</fullName>
        <shortName evidence="1">Asp/Glu-ADT subunit C</shortName>
        <ecNumber evidence="1">6.3.5.-</ecNumber>
    </recommendedName>
</protein>
<comment type="catalytic activity">
    <reaction evidence="1">
        <text>L-aspartyl-tRNA(Asn) + L-glutamine + ATP + H2O = L-asparaginyl-tRNA(Asn) + L-glutamate + ADP + phosphate + 2 H(+)</text>
        <dbReference type="Rhea" id="RHEA:14513"/>
        <dbReference type="Rhea" id="RHEA-COMP:9674"/>
        <dbReference type="Rhea" id="RHEA-COMP:9677"/>
        <dbReference type="ChEBI" id="CHEBI:15377"/>
        <dbReference type="ChEBI" id="CHEBI:15378"/>
        <dbReference type="ChEBI" id="CHEBI:29985"/>
        <dbReference type="ChEBI" id="CHEBI:30616"/>
        <dbReference type="ChEBI" id="CHEBI:43474"/>
        <dbReference type="ChEBI" id="CHEBI:58359"/>
        <dbReference type="ChEBI" id="CHEBI:78515"/>
        <dbReference type="ChEBI" id="CHEBI:78516"/>
        <dbReference type="ChEBI" id="CHEBI:456216"/>
    </reaction>
</comment>
<dbReference type="Proteomes" id="UP000185093">
    <property type="component" value="Unassembled WGS sequence"/>
</dbReference>
<dbReference type="PANTHER" id="PTHR15004">
    <property type="entry name" value="GLUTAMYL-TRNA(GLN) AMIDOTRANSFERASE SUBUNIT C, MITOCHONDRIAL"/>
    <property type="match status" value="1"/>
</dbReference>
<keyword evidence="1" id="KW-0648">Protein biosynthesis</keyword>
<sequence length="105" mass="12342">MDMTSGDLIEDIRRVARLAMLELNEEESKQIAVQFKMILDQLQTLGELDTSGINPFRLEDMDPMPWRADEVHIWNRYSEVLSQAPESEDGYFKVPRIVREDRDEK</sequence>
<dbReference type="SUPFAM" id="SSF141000">
    <property type="entry name" value="Glu-tRNAGln amidotransferase C subunit"/>
    <property type="match status" value="1"/>
</dbReference>
<keyword evidence="1" id="KW-0067">ATP-binding</keyword>
<comment type="caution">
    <text evidence="2">The sequence shown here is derived from an EMBL/GenBank/DDBJ whole genome shotgun (WGS) entry which is preliminary data.</text>
</comment>
<evidence type="ECO:0000256" key="1">
    <source>
        <dbReference type="HAMAP-Rule" id="MF_00122"/>
    </source>
</evidence>
<dbReference type="NCBIfam" id="TIGR00135">
    <property type="entry name" value="gatC"/>
    <property type="match status" value="1"/>
</dbReference>
<name>A0ABY1JER0_9BACT</name>
<organism evidence="2 3">
    <name type="scientific">Acetomicrobium flavidum</name>
    <dbReference type="NCBI Taxonomy" id="49896"/>
    <lineage>
        <taxon>Bacteria</taxon>
        <taxon>Thermotogati</taxon>
        <taxon>Synergistota</taxon>
        <taxon>Synergistia</taxon>
        <taxon>Synergistales</taxon>
        <taxon>Acetomicrobiaceae</taxon>
        <taxon>Acetomicrobium</taxon>
    </lineage>
</organism>
<reference evidence="2 3" key="1">
    <citation type="submission" date="2016-11" db="EMBL/GenBank/DDBJ databases">
        <authorList>
            <person name="Varghese N."/>
            <person name="Submissions S."/>
        </authorList>
    </citation>
    <scope>NUCLEOTIDE SEQUENCE [LARGE SCALE GENOMIC DNA]</scope>
    <source>
        <strain evidence="2 3">DSM 20664</strain>
    </source>
</reference>
<dbReference type="RefSeq" id="WP_014807330.1">
    <property type="nucleotide sequence ID" value="NZ_DAONBL010000008.1"/>
</dbReference>
<dbReference type="Gene3D" id="1.10.20.60">
    <property type="entry name" value="Glu-tRNAGln amidotransferase C subunit, N-terminal domain"/>
    <property type="match status" value="1"/>
</dbReference>
<dbReference type="EMBL" id="FSQZ01000001">
    <property type="protein sequence ID" value="SIN74439.1"/>
    <property type="molecule type" value="Genomic_DNA"/>
</dbReference>
<dbReference type="Pfam" id="PF02686">
    <property type="entry name" value="GatC"/>
    <property type="match status" value="1"/>
</dbReference>
<accession>A0ABY1JER0</accession>
<comment type="catalytic activity">
    <reaction evidence="1">
        <text>L-glutamyl-tRNA(Gln) + L-glutamine + ATP + H2O = L-glutaminyl-tRNA(Gln) + L-glutamate + ADP + phosphate + H(+)</text>
        <dbReference type="Rhea" id="RHEA:17521"/>
        <dbReference type="Rhea" id="RHEA-COMP:9681"/>
        <dbReference type="Rhea" id="RHEA-COMP:9684"/>
        <dbReference type="ChEBI" id="CHEBI:15377"/>
        <dbReference type="ChEBI" id="CHEBI:15378"/>
        <dbReference type="ChEBI" id="CHEBI:29985"/>
        <dbReference type="ChEBI" id="CHEBI:30616"/>
        <dbReference type="ChEBI" id="CHEBI:43474"/>
        <dbReference type="ChEBI" id="CHEBI:58359"/>
        <dbReference type="ChEBI" id="CHEBI:78520"/>
        <dbReference type="ChEBI" id="CHEBI:78521"/>
        <dbReference type="ChEBI" id="CHEBI:456216"/>
    </reaction>
</comment>
<keyword evidence="3" id="KW-1185">Reference proteome</keyword>
<keyword evidence="1" id="KW-0547">Nucleotide-binding</keyword>
<evidence type="ECO:0000313" key="3">
    <source>
        <dbReference type="Proteomes" id="UP000185093"/>
    </source>
</evidence>
<dbReference type="InterPro" id="IPR036113">
    <property type="entry name" value="Asp/Glu-ADT_sf_sub_c"/>
</dbReference>
<comment type="subunit">
    <text evidence="1">Heterotrimer of A, B and C subunits.</text>
</comment>
<comment type="function">
    <text evidence="1">Allows the formation of correctly charged Asn-tRNA(Asn) or Gln-tRNA(Gln) through the transamidation of misacylated Asp-tRNA(Asn) or Glu-tRNA(Gln) in organisms which lack either or both of asparaginyl-tRNA or glutaminyl-tRNA synthetases. The reaction takes place in the presence of glutamine and ATP through an activated phospho-Asp-tRNA(Asn) or phospho-Glu-tRNA(Gln).</text>
</comment>